<sequence>MTRSEMTAGDVREFLDLMDEVGVRVWLDGGWAVDACLGGQTRPHADLDIVVQEHHLPAATAALRERGYRPVPRDDTCAWNFVLGDAAGRQVDFHVIVLDSDGHGRYGPPENGESYPAPALAGTGRVDDREVACVSPEWLVRFHTGYAVDADDWADVSALCERFGIPVPDDYRRFQAR</sequence>
<dbReference type="RefSeq" id="WP_185084993.1">
    <property type="nucleotide sequence ID" value="NZ_JACHJB010000002.1"/>
</dbReference>
<name>A0A7X0EYZ6_9ACTN</name>
<dbReference type="InterPro" id="IPR019646">
    <property type="entry name" value="Aminoglyc_AdlTrfase"/>
</dbReference>
<evidence type="ECO:0000313" key="1">
    <source>
        <dbReference type="EMBL" id="MBB6346954.1"/>
    </source>
</evidence>
<dbReference type="Pfam" id="PF10706">
    <property type="entry name" value="Aminoglyc_resit"/>
    <property type="match status" value="1"/>
</dbReference>
<comment type="caution">
    <text evidence="1">The sequence shown here is derived from an EMBL/GenBank/DDBJ whole genome shotgun (WGS) entry which is preliminary data.</text>
</comment>
<keyword evidence="2" id="KW-1185">Reference proteome</keyword>
<organism evidence="1 2">
    <name type="scientific">Nonomuraea muscovyensis</name>
    <dbReference type="NCBI Taxonomy" id="1124761"/>
    <lineage>
        <taxon>Bacteria</taxon>
        <taxon>Bacillati</taxon>
        <taxon>Actinomycetota</taxon>
        <taxon>Actinomycetes</taxon>
        <taxon>Streptosporangiales</taxon>
        <taxon>Streptosporangiaceae</taxon>
        <taxon>Nonomuraea</taxon>
    </lineage>
</organism>
<dbReference type="EMBL" id="JACHJB010000002">
    <property type="protein sequence ID" value="MBB6346954.1"/>
    <property type="molecule type" value="Genomic_DNA"/>
</dbReference>
<accession>A0A7X0EYZ6</accession>
<dbReference type="GO" id="GO:0016740">
    <property type="term" value="F:transferase activity"/>
    <property type="evidence" value="ECO:0007669"/>
    <property type="project" value="UniProtKB-KW"/>
</dbReference>
<dbReference type="AlphaFoldDB" id="A0A7X0EYZ6"/>
<dbReference type="Gene3D" id="3.30.460.40">
    <property type="match status" value="1"/>
</dbReference>
<protein>
    <submittedName>
        <fullName evidence="1">Lincosamide nucleotidyltransferase A/C/D/E</fullName>
    </submittedName>
</protein>
<evidence type="ECO:0000313" key="2">
    <source>
        <dbReference type="Proteomes" id="UP000583800"/>
    </source>
</evidence>
<gene>
    <name evidence="1" type="ORF">FHU36_003499</name>
</gene>
<keyword evidence="1" id="KW-0808">Transferase</keyword>
<reference evidence="1 2" key="1">
    <citation type="submission" date="2020-08" db="EMBL/GenBank/DDBJ databases">
        <title>Sequencing the genomes of 1000 actinobacteria strains.</title>
        <authorList>
            <person name="Klenk H.-P."/>
        </authorList>
    </citation>
    <scope>NUCLEOTIDE SEQUENCE [LARGE SCALE GENOMIC DNA]</scope>
    <source>
        <strain evidence="1 2">DSM 45913</strain>
    </source>
</reference>
<proteinExistence type="predicted"/>
<dbReference type="Proteomes" id="UP000583800">
    <property type="component" value="Unassembled WGS sequence"/>
</dbReference>